<organism evidence="2 3">
    <name type="scientific">Clonostachys rhizophaga</name>
    <dbReference type="NCBI Taxonomy" id="160324"/>
    <lineage>
        <taxon>Eukaryota</taxon>
        <taxon>Fungi</taxon>
        <taxon>Dikarya</taxon>
        <taxon>Ascomycota</taxon>
        <taxon>Pezizomycotina</taxon>
        <taxon>Sordariomycetes</taxon>
        <taxon>Hypocreomycetidae</taxon>
        <taxon>Hypocreales</taxon>
        <taxon>Bionectriaceae</taxon>
        <taxon>Clonostachys</taxon>
    </lineage>
</organism>
<evidence type="ECO:0000313" key="2">
    <source>
        <dbReference type="EMBL" id="CAH0028246.1"/>
    </source>
</evidence>
<proteinExistence type="predicted"/>
<evidence type="ECO:0000256" key="1">
    <source>
        <dbReference type="SAM" id="MobiDB-lite"/>
    </source>
</evidence>
<name>A0A9N9VR35_9HYPO</name>
<dbReference type="OrthoDB" id="5138537at2759"/>
<gene>
    <name evidence="2" type="ORF">CRHIZ90672A_00012540</name>
</gene>
<dbReference type="Proteomes" id="UP000696573">
    <property type="component" value="Unassembled WGS sequence"/>
</dbReference>
<keyword evidence="3" id="KW-1185">Reference proteome</keyword>
<accession>A0A9N9VR35</accession>
<feature type="region of interest" description="Disordered" evidence="1">
    <location>
        <begin position="278"/>
        <end position="297"/>
    </location>
</feature>
<comment type="caution">
    <text evidence="2">The sequence shown here is derived from an EMBL/GenBank/DDBJ whole genome shotgun (WGS) entry which is preliminary data.</text>
</comment>
<dbReference type="AlphaFoldDB" id="A0A9N9VR35"/>
<dbReference type="EMBL" id="CABFNQ020000731">
    <property type="protein sequence ID" value="CAH0028246.1"/>
    <property type="molecule type" value="Genomic_DNA"/>
</dbReference>
<evidence type="ECO:0000313" key="3">
    <source>
        <dbReference type="Proteomes" id="UP000696573"/>
    </source>
</evidence>
<sequence>MSLFLRTLLERPDLRSLVLHIECQFFLRLQGALSPETPSGVLKNLREKSVNIYEQAIQGARSLSDLNAAVLDFVAHSGEEPPSDLGERCLAAILCLVPNIQSLAFPPLPRPEWCVTGWVDDAGGEVNDDDSDWSDEDVINDEYQTLNSLLGLLREYDGVSHKVLHRLTHVRFTYCPTYIPDNYSKMRQGLLPSAVEWPHYTFRISACVNLLRCPNLMEVVVDSLGTLKDFHGILPSVASKPGYNFQRLHLITSSSTELALGKISNMLSLSKLTVHCPDQAPSTKDRDKRAVSGRSGGYTGPPLWDSALTKLGESLVALDLHNFCTSRNMEHFHLTCLKSMAKLEHLSICLSLVSPIEKFQSRPLHAVLPTSLKSLQLYDWTWGPTNAMIDQLGKLDLFTPRELSSFVSGEDLLLLYKRALADVLRTFSLACKSSHPSLQSLRVFAFNPEPKPSLFEDPTPMDGVVSDHEEIECLFEANGVNFQGHVLGSFKLSPFRDACAIATI</sequence>
<reference evidence="2" key="1">
    <citation type="submission" date="2021-10" db="EMBL/GenBank/DDBJ databases">
        <authorList>
            <person name="Piombo E."/>
        </authorList>
    </citation>
    <scope>NUCLEOTIDE SEQUENCE</scope>
</reference>
<protein>
    <submittedName>
        <fullName evidence="2">Uncharacterized protein</fullName>
    </submittedName>
</protein>